<feature type="compositionally biased region" description="Low complexity" evidence="1">
    <location>
        <begin position="193"/>
        <end position="202"/>
    </location>
</feature>
<evidence type="ECO:0000256" key="1">
    <source>
        <dbReference type="SAM" id="MobiDB-lite"/>
    </source>
</evidence>
<gene>
    <name evidence="5" type="ORF">BaRGS_00036646</name>
</gene>
<feature type="signal peptide" evidence="3">
    <location>
        <begin position="1"/>
        <end position="20"/>
    </location>
</feature>
<organism evidence="5 6">
    <name type="scientific">Batillaria attramentaria</name>
    <dbReference type="NCBI Taxonomy" id="370345"/>
    <lineage>
        <taxon>Eukaryota</taxon>
        <taxon>Metazoa</taxon>
        <taxon>Spiralia</taxon>
        <taxon>Lophotrochozoa</taxon>
        <taxon>Mollusca</taxon>
        <taxon>Gastropoda</taxon>
        <taxon>Caenogastropoda</taxon>
        <taxon>Sorbeoconcha</taxon>
        <taxon>Cerithioidea</taxon>
        <taxon>Batillariidae</taxon>
        <taxon>Batillaria</taxon>
    </lineage>
</organism>
<keyword evidence="2" id="KW-0812">Transmembrane</keyword>
<dbReference type="PROSITE" id="PS50060">
    <property type="entry name" value="MAM_2"/>
    <property type="match status" value="1"/>
</dbReference>
<keyword evidence="2" id="KW-0472">Membrane</keyword>
<dbReference type="Pfam" id="PF00629">
    <property type="entry name" value="MAM"/>
    <property type="match status" value="1"/>
</dbReference>
<evidence type="ECO:0000313" key="5">
    <source>
        <dbReference type="EMBL" id="KAK7468131.1"/>
    </source>
</evidence>
<feature type="chain" id="PRO_5044858299" description="MAM domain-containing protein" evidence="3">
    <location>
        <begin position="21"/>
        <end position="383"/>
    </location>
</feature>
<keyword evidence="3" id="KW-0732">Signal</keyword>
<feature type="transmembrane region" description="Helical" evidence="2">
    <location>
        <begin position="232"/>
        <end position="253"/>
    </location>
</feature>
<comment type="caution">
    <text evidence="5">The sequence shown here is derived from an EMBL/GenBank/DDBJ whole genome shotgun (WGS) entry which is preliminary data.</text>
</comment>
<keyword evidence="6" id="KW-1185">Reference proteome</keyword>
<evidence type="ECO:0000259" key="4">
    <source>
        <dbReference type="PROSITE" id="PS50060"/>
    </source>
</evidence>
<dbReference type="PANTHER" id="PTHR23282">
    <property type="entry name" value="APICAL ENDOSOMAL GLYCOPROTEIN PRECURSOR"/>
    <property type="match status" value="1"/>
</dbReference>
<proteinExistence type="predicted"/>
<feature type="region of interest" description="Disordered" evidence="1">
    <location>
        <begin position="188"/>
        <end position="224"/>
    </location>
</feature>
<dbReference type="InterPro" id="IPR051560">
    <property type="entry name" value="MAM_domain-containing"/>
</dbReference>
<sequence length="383" mass="42900">MRTLLRLSYILACAVLIVSAENNDPDVTVIEEYTAANCDFERDWCGWTNKDDSNATVKWRPWDRIFGSDYVVADLSGKPKGSLALLASPWFKPNEHRQCSLRFRFFKGDTDACELAVTVATATSKRKIWSRTRGTFLAAFSTVPWIDIPFTDKIHRIVFEGRQLTGGSCGFYREIGVDDIRFRYFRASEPTHESTTTPPTTTQKRGKSKKHRKHTAEIPTNQEQGLSDGGKAGIGIAALLLVVALVAVIVTILRKWSSVGEQESPQIDGVVNSAYSVDTDDMKGSRIRRHDDDYEITDPPQRIPANGSTLQANDITSTGDQPTRDYNRLSFLPLRTALPTRTTAPYDTLTRQGRPDQGDHGGRETKGTTHDYENAWMGETTWM</sequence>
<dbReference type="EMBL" id="JACVVK020000522">
    <property type="protein sequence ID" value="KAK7468131.1"/>
    <property type="molecule type" value="Genomic_DNA"/>
</dbReference>
<evidence type="ECO:0000256" key="2">
    <source>
        <dbReference type="SAM" id="Phobius"/>
    </source>
</evidence>
<protein>
    <recommendedName>
        <fullName evidence="4">MAM domain-containing protein</fullName>
    </recommendedName>
</protein>
<accession>A0ABD0JBL9</accession>
<feature type="region of interest" description="Disordered" evidence="1">
    <location>
        <begin position="342"/>
        <end position="383"/>
    </location>
</feature>
<dbReference type="PANTHER" id="PTHR23282:SF101">
    <property type="entry name" value="MAM DOMAIN-CONTAINING PROTEIN"/>
    <property type="match status" value="1"/>
</dbReference>
<dbReference type="InterPro" id="IPR000998">
    <property type="entry name" value="MAM_dom"/>
</dbReference>
<dbReference type="AlphaFoldDB" id="A0ABD0JBL9"/>
<name>A0ABD0JBL9_9CAEN</name>
<dbReference type="Proteomes" id="UP001519460">
    <property type="component" value="Unassembled WGS sequence"/>
</dbReference>
<evidence type="ECO:0000313" key="6">
    <source>
        <dbReference type="Proteomes" id="UP001519460"/>
    </source>
</evidence>
<dbReference type="Gene3D" id="2.60.120.200">
    <property type="match status" value="1"/>
</dbReference>
<feature type="region of interest" description="Disordered" evidence="1">
    <location>
        <begin position="292"/>
        <end position="326"/>
    </location>
</feature>
<dbReference type="InterPro" id="IPR013320">
    <property type="entry name" value="ConA-like_dom_sf"/>
</dbReference>
<feature type="compositionally biased region" description="Polar residues" evidence="1">
    <location>
        <begin position="306"/>
        <end position="321"/>
    </location>
</feature>
<feature type="domain" description="MAM" evidence="4">
    <location>
        <begin position="36"/>
        <end position="189"/>
    </location>
</feature>
<feature type="compositionally biased region" description="Basic residues" evidence="1">
    <location>
        <begin position="204"/>
        <end position="214"/>
    </location>
</feature>
<feature type="compositionally biased region" description="Basic and acidic residues" evidence="1">
    <location>
        <begin position="353"/>
        <end position="373"/>
    </location>
</feature>
<keyword evidence="2" id="KW-1133">Transmembrane helix</keyword>
<dbReference type="SUPFAM" id="SSF49899">
    <property type="entry name" value="Concanavalin A-like lectins/glucanases"/>
    <property type="match status" value="1"/>
</dbReference>
<evidence type="ECO:0000256" key="3">
    <source>
        <dbReference type="SAM" id="SignalP"/>
    </source>
</evidence>
<dbReference type="SMART" id="SM00137">
    <property type="entry name" value="MAM"/>
    <property type="match status" value="1"/>
</dbReference>
<reference evidence="5 6" key="1">
    <citation type="journal article" date="2023" name="Sci. Data">
        <title>Genome assembly of the Korean intertidal mud-creeper Batillaria attramentaria.</title>
        <authorList>
            <person name="Patra A.K."/>
            <person name="Ho P.T."/>
            <person name="Jun S."/>
            <person name="Lee S.J."/>
            <person name="Kim Y."/>
            <person name="Won Y.J."/>
        </authorList>
    </citation>
    <scope>NUCLEOTIDE SEQUENCE [LARGE SCALE GENOMIC DNA]</scope>
    <source>
        <strain evidence="5">Wonlab-2016</strain>
    </source>
</reference>